<organism evidence="3 4">
    <name type="scientific">Myxococcus llanfairpwllgwyngyllgogerychwyrndrobwllllantysiliogogogochensis</name>
    <dbReference type="NCBI Taxonomy" id="2590453"/>
    <lineage>
        <taxon>Bacteria</taxon>
        <taxon>Pseudomonadati</taxon>
        <taxon>Myxococcota</taxon>
        <taxon>Myxococcia</taxon>
        <taxon>Myxococcales</taxon>
        <taxon>Cystobacterineae</taxon>
        <taxon>Myxococcaceae</taxon>
        <taxon>Myxococcus</taxon>
    </lineage>
</organism>
<dbReference type="EMBL" id="VIFM01000418">
    <property type="protein sequence ID" value="TQF08935.1"/>
    <property type="molecule type" value="Genomic_DNA"/>
</dbReference>
<evidence type="ECO:0000256" key="2">
    <source>
        <dbReference type="PROSITE-ProRule" id="PRU01282"/>
    </source>
</evidence>
<dbReference type="InterPro" id="IPR006504">
    <property type="entry name" value="Tscrpt_reg_Spx/MgsR"/>
</dbReference>
<dbReference type="OrthoDB" id="9803749at2"/>
<dbReference type="Pfam" id="PF03960">
    <property type="entry name" value="ArsC"/>
    <property type="match status" value="1"/>
</dbReference>
<dbReference type="PANTHER" id="PTHR30041">
    <property type="entry name" value="ARSENATE REDUCTASE"/>
    <property type="match status" value="1"/>
</dbReference>
<reference evidence="3 4" key="1">
    <citation type="submission" date="2019-06" db="EMBL/GenBank/DDBJ databases">
        <authorList>
            <person name="Livingstone P."/>
            <person name="Whitworth D."/>
        </authorList>
    </citation>
    <scope>NUCLEOTIDE SEQUENCE [LARGE SCALE GENOMIC DNA]</scope>
    <source>
        <strain evidence="3 4">AM401</strain>
    </source>
</reference>
<dbReference type="NCBIfam" id="TIGR01617">
    <property type="entry name" value="arsC_related"/>
    <property type="match status" value="1"/>
</dbReference>
<dbReference type="SUPFAM" id="SSF52833">
    <property type="entry name" value="Thioredoxin-like"/>
    <property type="match status" value="1"/>
</dbReference>
<dbReference type="InterPro" id="IPR036249">
    <property type="entry name" value="Thioredoxin-like_sf"/>
</dbReference>
<protein>
    <submittedName>
        <fullName evidence="3">Spx/MgsR family RNA polymerase-binding regulatory protein</fullName>
    </submittedName>
</protein>
<keyword evidence="4" id="KW-1185">Reference proteome</keyword>
<evidence type="ECO:0000313" key="3">
    <source>
        <dbReference type="EMBL" id="TQF08935.1"/>
    </source>
</evidence>
<name>A0A540WIT6_9BACT</name>
<comment type="caution">
    <text evidence="3">The sequence shown here is derived from an EMBL/GenBank/DDBJ whole genome shotgun (WGS) entry which is preliminary data.</text>
</comment>
<proteinExistence type="inferred from homology"/>
<dbReference type="PROSITE" id="PS51353">
    <property type="entry name" value="ARSC"/>
    <property type="match status" value="1"/>
</dbReference>
<gene>
    <name evidence="3" type="ORF">FJV41_47260</name>
</gene>
<dbReference type="Gene3D" id="3.40.30.10">
    <property type="entry name" value="Glutaredoxin"/>
    <property type="match status" value="1"/>
</dbReference>
<evidence type="ECO:0000256" key="1">
    <source>
        <dbReference type="ARBA" id="ARBA00007198"/>
    </source>
</evidence>
<dbReference type="RefSeq" id="WP_141649196.1">
    <property type="nucleotide sequence ID" value="NZ_VIFM01000418.1"/>
</dbReference>
<dbReference type="InterPro" id="IPR006660">
    <property type="entry name" value="Arsenate_reductase-like"/>
</dbReference>
<comment type="similarity">
    <text evidence="1 2">Belongs to the ArsC family.</text>
</comment>
<accession>A0A540WIT6</accession>
<sequence length="122" mass="13225">MSNEVLVLSYSGCSTCKKALKWLEAQGVSHRVRPIVDSPPTVAELAQWIPRSGVSVRKWLNTSGLSYRALGKAKVDAASDAELHAWLAADGKLVKRPVLVTPTAVLVGFQPESWARVFPSRG</sequence>
<evidence type="ECO:0000313" key="4">
    <source>
        <dbReference type="Proteomes" id="UP000315369"/>
    </source>
</evidence>
<dbReference type="PANTHER" id="PTHR30041:SF8">
    <property type="entry name" value="PROTEIN YFFB"/>
    <property type="match status" value="1"/>
</dbReference>
<dbReference type="AlphaFoldDB" id="A0A540WIT6"/>
<dbReference type="Proteomes" id="UP000315369">
    <property type="component" value="Unassembled WGS sequence"/>
</dbReference>